<proteinExistence type="predicted"/>
<evidence type="ECO:0000313" key="3">
    <source>
        <dbReference type="Proteomes" id="UP000027432"/>
    </source>
</evidence>
<keyword evidence="1" id="KW-0472">Membrane</keyword>
<keyword evidence="3" id="KW-1185">Reference proteome</keyword>
<comment type="caution">
    <text evidence="2">The sequence shown here is derived from an EMBL/GenBank/DDBJ whole genome shotgun (WGS) entry which is preliminary data.</text>
</comment>
<evidence type="ECO:0000256" key="1">
    <source>
        <dbReference type="SAM" id="Phobius"/>
    </source>
</evidence>
<gene>
    <name evidence="2" type="ORF">TP2_01505</name>
</gene>
<dbReference type="EMBL" id="AUND01000001">
    <property type="protein sequence ID" value="KEO56225.1"/>
    <property type="molecule type" value="Genomic_DNA"/>
</dbReference>
<dbReference type="STRING" id="1353537.TP2_01505"/>
<dbReference type="eggNOG" id="COG4961">
    <property type="taxonomic scope" value="Bacteria"/>
</dbReference>
<dbReference type="RefSeq" id="WP_038072584.1">
    <property type="nucleotide sequence ID" value="NZ_AUND01000001.1"/>
</dbReference>
<dbReference type="Proteomes" id="UP000027432">
    <property type="component" value="Unassembled WGS sequence"/>
</dbReference>
<keyword evidence="1" id="KW-1133">Transmembrane helix</keyword>
<name>A0A074JK32_9RHOB</name>
<keyword evidence="1" id="KW-0812">Transmembrane</keyword>
<reference evidence="2 3" key="1">
    <citation type="submission" date="2013-07" db="EMBL/GenBank/DDBJ databases">
        <title>Thioclava pacifica DSM 10166 Genome Sequencing.</title>
        <authorList>
            <person name="Lai Q."/>
            <person name="Shao Z."/>
        </authorList>
    </citation>
    <scope>NUCLEOTIDE SEQUENCE [LARGE SCALE GENOMIC DNA]</scope>
    <source>
        <strain evidence="2 3">DSM 10166</strain>
    </source>
</reference>
<organism evidence="2 3">
    <name type="scientific">Thioclava pacifica DSM 10166</name>
    <dbReference type="NCBI Taxonomy" id="1353537"/>
    <lineage>
        <taxon>Bacteria</taxon>
        <taxon>Pseudomonadati</taxon>
        <taxon>Pseudomonadota</taxon>
        <taxon>Alphaproteobacteria</taxon>
        <taxon>Rhodobacterales</taxon>
        <taxon>Paracoccaceae</taxon>
        <taxon>Thioclava</taxon>
    </lineage>
</organism>
<sequence>MLPRLASLSPLARKPGRFARDEEGAVTVAALIWVAFFIMLMASAIEMGVTLTKQVLLDRATDLTARVIRLGIEGMPSEATLRERICQKAGFLGGENCYDNVSVETFVVNRNNWSSSIDAHPLRCENFSDDTTPPPSATLEGGLSNQIMLMRVCLRVKPMMIDNPLAKALIRAAPIDDPDQFALISTTAFVTEPRATSIFPTASGS</sequence>
<evidence type="ECO:0000313" key="2">
    <source>
        <dbReference type="EMBL" id="KEO56225.1"/>
    </source>
</evidence>
<accession>A0A074JK32</accession>
<dbReference type="OrthoDB" id="7907064at2"/>
<dbReference type="AlphaFoldDB" id="A0A074JK32"/>
<protein>
    <submittedName>
        <fullName evidence="2">Uncharacterized protein</fullName>
    </submittedName>
</protein>
<feature type="transmembrane region" description="Helical" evidence="1">
    <location>
        <begin position="24"/>
        <end position="45"/>
    </location>
</feature>